<keyword evidence="1" id="KW-0732">Signal</keyword>
<comment type="caution">
    <text evidence="2">The sequence shown here is derived from an EMBL/GenBank/DDBJ whole genome shotgun (WGS) entry which is preliminary data.</text>
</comment>
<sequence>MRIPILVALCCLPMAALAQPADGDCRYEAFTAEAMLEAALVRNDGARLNFVKNATDQPGCPALGEACRERAYLVPGNGVIAGRRHEGFRCAVYPASNGQVRTGWLPETGLITLPPANDPDFVGKWRSGPEQSIAIRRDGANWQLEGQATYGAQDPERLRRGAVNIGDFSATVPRTGSDGPTRLAFTEGPDGTLPYDKGEETACKMRMQLVGPWLIVGDNLRCGGANVTFNGIYRRTP</sequence>
<dbReference type="RefSeq" id="WP_273512175.1">
    <property type="nucleotide sequence ID" value="NZ_JAIESU010000028.1"/>
</dbReference>
<keyword evidence="3" id="KW-1185">Reference proteome</keyword>
<evidence type="ECO:0000256" key="1">
    <source>
        <dbReference type="SAM" id="SignalP"/>
    </source>
</evidence>
<feature type="chain" id="PRO_5015532848" evidence="1">
    <location>
        <begin position="19"/>
        <end position="237"/>
    </location>
</feature>
<protein>
    <submittedName>
        <fullName evidence="2">Uncharacterized protein</fullName>
    </submittedName>
</protein>
<dbReference type="AlphaFoldDB" id="A0A2T4Z0W1"/>
<evidence type="ECO:0000313" key="3">
    <source>
        <dbReference type="Proteomes" id="UP000241808"/>
    </source>
</evidence>
<dbReference type="EMBL" id="PZZL01000006">
    <property type="protein sequence ID" value="PTM53384.1"/>
    <property type="molecule type" value="Genomic_DNA"/>
</dbReference>
<reference evidence="2 3" key="1">
    <citation type="submission" date="2018-04" db="EMBL/GenBank/DDBJ databases">
        <title>Genomic Encyclopedia of Archaeal and Bacterial Type Strains, Phase II (KMG-II): from individual species to whole genera.</title>
        <authorList>
            <person name="Goeker M."/>
        </authorList>
    </citation>
    <scope>NUCLEOTIDE SEQUENCE [LARGE SCALE GENOMIC DNA]</scope>
    <source>
        <strain evidence="2 3">DSM 25521</strain>
    </source>
</reference>
<proteinExistence type="predicted"/>
<name>A0A2T4Z0W1_9HYPH</name>
<feature type="signal peptide" evidence="1">
    <location>
        <begin position="1"/>
        <end position="18"/>
    </location>
</feature>
<gene>
    <name evidence="2" type="ORF">C8P69_10637</name>
</gene>
<evidence type="ECO:0000313" key="2">
    <source>
        <dbReference type="EMBL" id="PTM53384.1"/>
    </source>
</evidence>
<dbReference type="Proteomes" id="UP000241808">
    <property type="component" value="Unassembled WGS sequence"/>
</dbReference>
<organism evidence="2 3">
    <name type="scientific">Phreatobacter oligotrophus</name>
    <dbReference type="NCBI Taxonomy" id="1122261"/>
    <lineage>
        <taxon>Bacteria</taxon>
        <taxon>Pseudomonadati</taxon>
        <taxon>Pseudomonadota</taxon>
        <taxon>Alphaproteobacteria</taxon>
        <taxon>Hyphomicrobiales</taxon>
        <taxon>Phreatobacteraceae</taxon>
        <taxon>Phreatobacter</taxon>
    </lineage>
</organism>
<accession>A0A2T4Z0W1</accession>